<evidence type="ECO:0000256" key="1">
    <source>
        <dbReference type="SAM" id="MobiDB-lite"/>
    </source>
</evidence>
<feature type="compositionally biased region" description="Polar residues" evidence="1">
    <location>
        <begin position="8"/>
        <end position="22"/>
    </location>
</feature>
<evidence type="ECO:0000313" key="2">
    <source>
        <dbReference type="EMBL" id="SCV72696.1"/>
    </source>
</evidence>
<protein>
    <submittedName>
        <fullName evidence="2">BQ2448_4233 protein</fullName>
    </submittedName>
</protein>
<dbReference type="EMBL" id="FMSP01000009">
    <property type="protein sequence ID" value="SCV72696.1"/>
    <property type="molecule type" value="Genomic_DNA"/>
</dbReference>
<accession>A0A238FNN4</accession>
<reference evidence="3" key="1">
    <citation type="submission" date="2016-09" db="EMBL/GenBank/DDBJ databases">
        <authorList>
            <person name="Jeantristanb JTB J.-T."/>
            <person name="Ricardo R."/>
        </authorList>
    </citation>
    <scope>NUCLEOTIDE SEQUENCE [LARGE SCALE GENOMIC DNA]</scope>
</reference>
<feature type="region of interest" description="Disordered" evidence="1">
    <location>
        <begin position="1"/>
        <end position="46"/>
    </location>
</feature>
<sequence>MINDSESDNCGTKSRLPSTAYSKSRRSPGESQPRYPLTSASRDPSLLDRAVGGFETDWCKLRESSVASVCLRIPPAGWMTSYSTPNAARRKLRTIAILTT</sequence>
<gene>
    <name evidence="2" type="ORF">BQ2448_4233</name>
</gene>
<dbReference type="AlphaFoldDB" id="A0A238FNN4"/>
<name>A0A238FNN4_9BASI</name>
<keyword evidence="3" id="KW-1185">Reference proteome</keyword>
<evidence type="ECO:0000313" key="3">
    <source>
        <dbReference type="Proteomes" id="UP000198372"/>
    </source>
</evidence>
<proteinExistence type="predicted"/>
<dbReference type="Proteomes" id="UP000198372">
    <property type="component" value="Unassembled WGS sequence"/>
</dbReference>
<organism evidence="2 3">
    <name type="scientific">Microbotryum intermedium</name>
    <dbReference type="NCBI Taxonomy" id="269621"/>
    <lineage>
        <taxon>Eukaryota</taxon>
        <taxon>Fungi</taxon>
        <taxon>Dikarya</taxon>
        <taxon>Basidiomycota</taxon>
        <taxon>Pucciniomycotina</taxon>
        <taxon>Microbotryomycetes</taxon>
        <taxon>Microbotryales</taxon>
        <taxon>Microbotryaceae</taxon>
        <taxon>Microbotryum</taxon>
    </lineage>
</organism>